<dbReference type="SUPFAM" id="SSF54285">
    <property type="entry name" value="MoaD/ThiS"/>
    <property type="match status" value="1"/>
</dbReference>
<dbReference type="InterPro" id="IPR010035">
    <property type="entry name" value="Thi_S"/>
</dbReference>
<name>A0A1M5QU81_9BACI</name>
<dbReference type="CDD" id="cd00565">
    <property type="entry name" value="Ubl_ThiS"/>
    <property type="match status" value="1"/>
</dbReference>
<dbReference type="Gene3D" id="3.10.20.30">
    <property type="match status" value="1"/>
</dbReference>
<dbReference type="NCBIfam" id="TIGR01683">
    <property type="entry name" value="thiS"/>
    <property type="match status" value="1"/>
</dbReference>
<sequence length="67" mass="7623">MELHVNGETLHFAKDTMTMLDLLEAYDIEEKVAAVEKNKEIIRKTDYSQTNLEDGDRIEIVHFVGGG</sequence>
<dbReference type="Proteomes" id="UP000184079">
    <property type="component" value="Unassembled WGS sequence"/>
</dbReference>
<keyword evidence="2" id="KW-1185">Reference proteome</keyword>
<dbReference type="AlphaFoldDB" id="A0A1M5QU81"/>
<accession>A0A1M5QU81</accession>
<dbReference type="InterPro" id="IPR003749">
    <property type="entry name" value="ThiS/MoaD-like"/>
</dbReference>
<evidence type="ECO:0000313" key="1">
    <source>
        <dbReference type="EMBL" id="SHH17491.1"/>
    </source>
</evidence>
<gene>
    <name evidence="1" type="ORF">SAMN05421807_104275</name>
</gene>
<protein>
    <submittedName>
        <fullName evidence="1">Sulfur carrier protein</fullName>
    </submittedName>
</protein>
<proteinExistence type="predicted"/>
<reference evidence="2" key="1">
    <citation type="submission" date="2016-11" db="EMBL/GenBank/DDBJ databases">
        <authorList>
            <person name="Varghese N."/>
            <person name="Submissions S."/>
        </authorList>
    </citation>
    <scope>NUCLEOTIDE SEQUENCE [LARGE SCALE GENOMIC DNA]</scope>
    <source>
        <strain evidence="2">CGMCC 1.6496</strain>
    </source>
</reference>
<evidence type="ECO:0000313" key="2">
    <source>
        <dbReference type="Proteomes" id="UP000184079"/>
    </source>
</evidence>
<dbReference type="RefSeq" id="WP_073006692.1">
    <property type="nucleotide sequence ID" value="NZ_FQXD01000004.1"/>
</dbReference>
<dbReference type="PANTHER" id="PTHR34472">
    <property type="entry name" value="SULFUR CARRIER PROTEIN THIS"/>
    <property type="match status" value="1"/>
</dbReference>
<organism evidence="1 2">
    <name type="scientific">Virgibacillus chiguensis</name>
    <dbReference type="NCBI Taxonomy" id="411959"/>
    <lineage>
        <taxon>Bacteria</taxon>
        <taxon>Bacillati</taxon>
        <taxon>Bacillota</taxon>
        <taxon>Bacilli</taxon>
        <taxon>Bacillales</taxon>
        <taxon>Bacillaceae</taxon>
        <taxon>Virgibacillus</taxon>
    </lineage>
</organism>
<dbReference type="InterPro" id="IPR016155">
    <property type="entry name" value="Mopterin_synth/thiamin_S_b"/>
</dbReference>
<dbReference type="InterPro" id="IPR012675">
    <property type="entry name" value="Beta-grasp_dom_sf"/>
</dbReference>
<dbReference type="PANTHER" id="PTHR34472:SF1">
    <property type="entry name" value="SULFUR CARRIER PROTEIN THIS"/>
    <property type="match status" value="1"/>
</dbReference>
<dbReference type="EMBL" id="FQXD01000004">
    <property type="protein sequence ID" value="SHH17491.1"/>
    <property type="molecule type" value="Genomic_DNA"/>
</dbReference>
<dbReference type="Pfam" id="PF02597">
    <property type="entry name" value="ThiS"/>
    <property type="match status" value="1"/>
</dbReference>